<gene>
    <name evidence="3" type="ORF">ABC974_12605</name>
</gene>
<name>A0ABU9Y3X2_9SPHN</name>
<evidence type="ECO:0000256" key="1">
    <source>
        <dbReference type="SAM" id="MobiDB-lite"/>
    </source>
</evidence>
<comment type="caution">
    <text evidence="3">The sequence shown here is derived from an EMBL/GenBank/DDBJ whole genome shotgun (WGS) entry which is preliminary data.</text>
</comment>
<dbReference type="Pfam" id="PF18932">
    <property type="entry name" value="DUF5681"/>
    <property type="match status" value="1"/>
</dbReference>
<feature type="domain" description="DUF5681" evidence="2">
    <location>
        <begin position="34"/>
        <end position="120"/>
    </location>
</feature>
<reference evidence="3 4" key="1">
    <citation type="submission" date="2024-05" db="EMBL/GenBank/DDBJ databases">
        <authorList>
            <person name="Liu Q."/>
            <person name="Xin Y.-H."/>
        </authorList>
    </citation>
    <scope>NUCLEOTIDE SEQUENCE [LARGE SCALE GENOMIC DNA]</scope>
    <source>
        <strain evidence="3 4">CGMCC 1.10181</strain>
    </source>
</reference>
<evidence type="ECO:0000313" key="4">
    <source>
        <dbReference type="Proteomes" id="UP001419910"/>
    </source>
</evidence>
<dbReference type="EMBL" id="JBDIME010000009">
    <property type="protein sequence ID" value="MEN2790472.1"/>
    <property type="molecule type" value="Genomic_DNA"/>
</dbReference>
<organism evidence="3 4">
    <name type="scientific">Sphingomonas oligophenolica</name>
    <dbReference type="NCBI Taxonomy" id="301154"/>
    <lineage>
        <taxon>Bacteria</taxon>
        <taxon>Pseudomonadati</taxon>
        <taxon>Pseudomonadota</taxon>
        <taxon>Alphaproteobacteria</taxon>
        <taxon>Sphingomonadales</taxon>
        <taxon>Sphingomonadaceae</taxon>
        <taxon>Sphingomonas</taxon>
    </lineage>
</organism>
<feature type="region of interest" description="Disordered" evidence="1">
    <location>
        <begin position="1"/>
        <end position="61"/>
    </location>
</feature>
<proteinExistence type="predicted"/>
<dbReference type="InterPro" id="IPR043736">
    <property type="entry name" value="DUF5681"/>
</dbReference>
<protein>
    <submittedName>
        <fullName evidence="3">DUF5681 domain-containing protein</fullName>
    </submittedName>
</protein>
<evidence type="ECO:0000259" key="2">
    <source>
        <dbReference type="Pfam" id="PF18932"/>
    </source>
</evidence>
<sequence length="187" mass="20812">MSKGKIESSVGNAPDTAATTGWIVGPGKPPIEYRFRKGQSGNPAGRPRRSGAPGQRLRGADEPMRQVILEEAYSMVTVRQGDSEIEMPMNQAIFRAIGMAALAGSQVAQRRWAEMVRAAEAEQKRAQIAIYNVTEREDKAWEARERKRQWARGEEVDESYDPYAEDIIVDMGSQEAVIRVDEDGEET</sequence>
<keyword evidence="4" id="KW-1185">Reference proteome</keyword>
<dbReference type="RefSeq" id="WP_343889313.1">
    <property type="nucleotide sequence ID" value="NZ_BAAAEH010000021.1"/>
</dbReference>
<accession>A0ABU9Y3X2</accession>
<dbReference type="Proteomes" id="UP001419910">
    <property type="component" value="Unassembled WGS sequence"/>
</dbReference>
<evidence type="ECO:0000313" key="3">
    <source>
        <dbReference type="EMBL" id="MEN2790472.1"/>
    </source>
</evidence>